<dbReference type="GO" id="GO:0005634">
    <property type="term" value="C:nucleus"/>
    <property type="evidence" value="ECO:0007669"/>
    <property type="project" value="UniProtKB-SubCell"/>
</dbReference>
<evidence type="ECO:0000256" key="6">
    <source>
        <dbReference type="SAM" id="MobiDB-lite"/>
    </source>
</evidence>
<sequence>MFRQRTSSQKPGDELLANFRQQFPEVAAATSSSAVTAATTRTVAAGQPDVAVAAQERSHTLAHEAFRDQDPTPRASEPWRFTPSLLDAGAFSFTNFGGHGPGYYTPTPGGTNTIYHPTAGDLHTPTLGLGMGLGTPLSMPTTEGGMHAGAATLDMAGFHAGFQPHHQFHNFNPFIQPPAVQPSFAPSSFVHQDTGYETMDQDGSPMDSDPADERIGSIDSTFPGQSPMMGFQARQFGMAMTVPLPASAEKFRFHTALNAPTAMIKHADEIPVTYLNKGQAYSLSVVDTNPTLPIAPGTRFRTFVRVSFEDEQQRQKPGVCWSLWKEGRGTNEAHQRGGKLQAVEYVEAAQPAESDDKRTRIELEMSSFDGFSVIWTPGINGAVECNIAVRFNFLSTDFSHSKGVKGIPVRLCAKTHALPIESGQSPIDTAPEICYCKVKLFRDHGAERKLSNDVAHVRKTIEKLKQQIAQAESGMKDFGKRKRSGAGQVKGANPQRPGKVQKHKRTWSMSSASSAGGGPRVPLEEDLHFKLQTLQDMFTSTRPVSVLYLRGDELDDPDLHPVSLPGESLELTKIESRESVAWRSERSSVAGSSLVSPSPSSLSIHSQVSVSGPKPQWQEFQQSSSGRPSPPQQAADQPTKVQRRDETGSLSGWIEALGVDSTYRPPPERPTKPIACFYVARRNPSSPSAHELHRAIYLMQRTVRDLVTRVASKWNFDPSGVTRVVRVLPKGLEVEVDDDVVRELPEGQDMVLEINEVASPLKREWEMSIDAPGEPEMVSPTTTTQRAYELRLAF</sequence>
<proteinExistence type="predicted"/>
<dbReference type="Proteomes" id="UP001239445">
    <property type="component" value="Unassembled WGS sequence"/>
</dbReference>
<keyword evidence="4" id="KW-0804">Transcription</keyword>
<evidence type="ECO:0000256" key="5">
    <source>
        <dbReference type="ARBA" id="ARBA00023242"/>
    </source>
</evidence>
<feature type="region of interest" description="Disordered" evidence="6">
    <location>
        <begin position="580"/>
        <end position="648"/>
    </location>
</feature>
<evidence type="ECO:0000259" key="7">
    <source>
        <dbReference type="PROSITE" id="PS51968"/>
    </source>
</evidence>
<comment type="subcellular location">
    <subcellularLocation>
        <location evidence="1">Nucleus</location>
    </subcellularLocation>
</comment>
<dbReference type="InterPro" id="IPR057520">
    <property type="entry name" value="GRHL1/CP2_C"/>
</dbReference>
<dbReference type="InterPro" id="IPR007604">
    <property type="entry name" value="CP2"/>
</dbReference>
<dbReference type="PANTHER" id="PTHR11037:SF20">
    <property type="entry name" value="PROTEIN GRAINYHEAD"/>
    <property type="match status" value="1"/>
</dbReference>
<keyword evidence="5" id="KW-0539">Nucleus</keyword>
<keyword evidence="2" id="KW-0805">Transcription regulation</keyword>
<keyword evidence="3" id="KW-0238">DNA-binding</keyword>
<dbReference type="PANTHER" id="PTHR11037">
    <property type="entry name" value="TRANSCRIPTION FACTOR CP2"/>
    <property type="match status" value="1"/>
</dbReference>
<feature type="region of interest" description="Disordered" evidence="6">
    <location>
        <begin position="473"/>
        <end position="521"/>
    </location>
</feature>
<dbReference type="PROSITE" id="PS51968">
    <property type="entry name" value="GRH_CP2_DB"/>
    <property type="match status" value="1"/>
</dbReference>
<evidence type="ECO:0000256" key="3">
    <source>
        <dbReference type="ARBA" id="ARBA00023125"/>
    </source>
</evidence>
<comment type="caution">
    <text evidence="8">The sequence shown here is derived from an EMBL/GenBank/DDBJ whole genome shotgun (WGS) entry which is preliminary data.</text>
</comment>
<dbReference type="GO" id="GO:0000978">
    <property type="term" value="F:RNA polymerase II cis-regulatory region sequence-specific DNA binding"/>
    <property type="evidence" value="ECO:0007669"/>
    <property type="project" value="TreeGrafter"/>
</dbReference>
<organism evidence="8 9">
    <name type="scientific">Echria macrotheca</name>
    <dbReference type="NCBI Taxonomy" id="438768"/>
    <lineage>
        <taxon>Eukaryota</taxon>
        <taxon>Fungi</taxon>
        <taxon>Dikarya</taxon>
        <taxon>Ascomycota</taxon>
        <taxon>Pezizomycotina</taxon>
        <taxon>Sordariomycetes</taxon>
        <taxon>Sordariomycetidae</taxon>
        <taxon>Sordariales</taxon>
        <taxon>Schizotheciaceae</taxon>
        <taxon>Echria</taxon>
    </lineage>
</organism>
<dbReference type="EMBL" id="MU839831">
    <property type="protein sequence ID" value="KAK1757232.1"/>
    <property type="molecule type" value="Genomic_DNA"/>
</dbReference>
<dbReference type="InterPro" id="IPR040167">
    <property type="entry name" value="TF_CP2-like"/>
</dbReference>
<keyword evidence="9" id="KW-1185">Reference proteome</keyword>
<evidence type="ECO:0000313" key="9">
    <source>
        <dbReference type="Proteomes" id="UP001239445"/>
    </source>
</evidence>
<dbReference type="GO" id="GO:0001228">
    <property type="term" value="F:DNA-binding transcription activator activity, RNA polymerase II-specific"/>
    <property type="evidence" value="ECO:0007669"/>
    <property type="project" value="TreeGrafter"/>
</dbReference>
<gene>
    <name evidence="8" type="ORF">QBC47DRAFT_177118</name>
</gene>
<evidence type="ECO:0000256" key="4">
    <source>
        <dbReference type="ARBA" id="ARBA00023163"/>
    </source>
</evidence>
<feature type="compositionally biased region" description="Low complexity" evidence="6">
    <location>
        <begin position="587"/>
        <end position="611"/>
    </location>
</feature>
<feature type="domain" description="Grh/CP2 DB" evidence="7">
    <location>
        <begin position="249"/>
        <end position="515"/>
    </location>
</feature>
<evidence type="ECO:0000256" key="1">
    <source>
        <dbReference type="ARBA" id="ARBA00004123"/>
    </source>
</evidence>
<name>A0AAJ0BFV1_9PEZI</name>
<evidence type="ECO:0000256" key="2">
    <source>
        <dbReference type="ARBA" id="ARBA00023015"/>
    </source>
</evidence>
<accession>A0AAJ0BFV1</accession>
<dbReference type="Pfam" id="PF25416">
    <property type="entry name" value="GRHL1_C"/>
    <property type="match status" value="1"/>
</dbReference>
<reference evidence="8" key="1">
    <citation type="submission" date="2023-06" db="EMBL/GenBank/DDBJ databases">
        <title>Genome-scale phylogeny and comparative genomics of the fungal order Sordariales.</title>
        <authorList>
            <consortium name="Lawrence Berkeley National Laboratory"/>
            <person name="Hensen N."/>
            <person name="Bonometti L."/>
            <person name="Westerberg I."/>
            <person name="Brannstrom I.O."/>
            <person name="Guillou S."/>
            <person name="Cros-Aarteil S."/>
            <person name="Calhoun S."/>
            <person name="Haridas S."/>
            <person name="Kuo A."/>
            <person name="Mondo S."/>
            <person name="Pangilinan J."/>
            <person name="Riley R."/>
            <person name="Labutti K."/>
            <person name="Andreopoulos B."/>
            <person name="Lipzen A."/>
            <person name="Chen C."/>
            <person name="Yanf M."/>
            <person name="Daum C."/>
            <person name="Ng V."/>
            <person name="Clum A."/>
            <person name="Steindorff A."/>
            <person name="Ohm R."/>
            <person name="Martin F."/>
            <person name="Silar P."/>
            <person name="Natvig D."/>
            <person name="Lalanne C."/>
            <person name="Gautier V."/>
            <person name="Ament-Velasquez S.L."/>
            <person name="Kruys A."/>
            <person name="Hutchinson M.I."/>
            <person name="Powell A.J."/>
            <person name="Barry K."/>
            <person name="Miller A.N."/>
            <person name="Grigoriev I.V."/>
            <person name="Debuchy R."/>
            <person name="Gladieux P."/>
            <person name="Thoren M.H."/>
            <person name="Johannesson H."/>
        </authorList>
    </citation>
    <scope>NUCLEOTIDE SEQUENCE</scope>
    <source>
        <strain evidence="8">PSN4</strain>
    </source>
</reference>
<dbReference type="AlphaFoldDB" id="A0AAJ0BFV1"/>
<evidence type="ECO:0000313" key="8">
    <source>
        <dbReference type="EMBL" id="KAK1757232.1"/>
    </source>
</evidence>
<protein>
    <submittedName>
        <fullName evidence="8">Grainyhead-like protein 2</fullName>
    </submittedName>
</protein>
<dbReference type="Pfam" id="PF04516">
    <property type="entry name" value="CP2"/>
    <property type="match status" value="1"/>
</dbReference>